<dbReference type="GO" id="GO:0006914">
    <property type="term" value="P:autophagy"/>
    <property type="evidence" value="ECO:0007669"/>
    <property type="project" value="UniProtKB-KW"/>
</dbReference>
<dbReference type="Pfam" id="PF09451">
    <property type="entry name" value="ATG27"/>
    <property type="match status" value="1"/>
</dbReference>
<name>A0A2A9P6Y5_OPHUN</name>
<reference evidence="21 22" key="2">
    <citation type="journal article" date="2017" name="Sci. Rep.">
        <title>Ant-infecting Ophiocordyceps genomes reveal a high diversity of potential behavioral manipulation genes and a possible major role for enterotoxins.</title>
        <authorList>
            <person name="de Bekker C."/>
            <person name="Ohm R.A."/>
            <person name="Evans H.C."/>
            <person name="Brachmann A."/>
            <person name="Hughes D.P."/>
        </authorList>
    </citation>
    <scope>NUCLEOTIDE SEQUENCE [LARGE SCALE GENOMIC DNA]</scope>
    <source>
        <strain evidence="21 22">SC16a</strain>
    </source>
</reference>
<dbReference type="PANTHER" id="PTHR15071">
    <property type="entry name" value="MANNOSE-6-PHOSPHATE RECEPTOR FAMILY MEMBER"/>
    <property type="match status" value="1"/>
</dbReference>
<keyword evidence="7" id="KW-0813">Transport</keyword>
<reference evidence="21 22" key="1">
    <citation type="journal article" date="2015" name="BMC Genomics">
        <title>Gene expression during zombie ant biting behavior reflects the complexity underlying fungal parasitic behavioral manipulation.</title>
        <authorList>
            <person name="de Bekker C."/>
            <person name="Ohm R.A."/>
            <person name="Loreto R.G."/>
            <person name="Sebastian A."/>
            <person name="Albert I."/>
            <person name="Merrow M."/>
            <person name="Brachmann A."/>
            <person name="Hughes D.P."/>
        </authorList>
    </citation>
    <scope>NUCLEOTIDE SEQUENCE [LARGE SCALE GENOMIC DNA]</scope>
    <source>
        <strain evidence="21 22">SC16a</strain>
    </source>
</reference>
<keyword evidence="15 19" id="KW-0472">Membrane</keyword>
<keyword evidence="8 19" id="KW-0812">Transmembrane</keyword>
<dbReference type="GO" id="GO:0034045">
    <property type="term" value="C:phagophore assembly site membrane"/>
    <property type="evidence" value="ECO:0007669"/>
    <property type="project" value="UniProtKB-SubCell"/>
</dbReference>
<feature type="region of interest" description="Disordered" evidence="18">
    <location>
        <begin position="15"/>
        <end position="42"/>
    </location>
</feature>
<comment type="subcellular location">
    <subcellularLocation>
        <location evidence="2">Cytoplasmic vesicle membrane</location>
        <topology evidence="2">Single-pass type I membrane protein</topology>
    </subcellularLocation>
    <subcellularLocation>
        <location evidence="4">Golgi apparatus membrane</location>
        <topology evidence="4">Single-pass type I membrane protein</topology>
    </subcellularLocation>
    <subcellularLocation>
        <location evidence="1">Mitochondrion membrane</location>
        <topology evidence="1">Single-pass membrane protein</topology>
    </subcellularLocation>
    <subcellularLocation>
        <location evidence="3">Preautophagosomal structure membrane</location>
        <topology evidence="3">Single-pass type I membrane protein</topology>
    </subcellularLocation>
</comment>
<evidence type="ECO:0000256" key="6">
    <source>
        <dbReference type="ARBA" id="ARBA00013776"/>
    </source>
</evidence>
<keyword evidence="11 19" id="KW-1133">Transmembrane helix</keyword>
<dbReference type="GO" id="GO:0000139">
    <property type="term" value="C:Golgi membrane"/>
    <property type="evidence" value="ECO:0007669"/>
    <property type="project" value="UniProtKB-SubCell"/>
</dbReference>
<proteinExistence type="inferred from homology"/>
<comment type="similarity">
    <text evidence="5">Belongs to the ATG27 family.</text>
</comment>
<evidence type="ECO:0000259" key="20">
    <source>
        <dbReference type="PROSITE" id="PS51914"/>
    </source>
</evidence>
<evidence type="ECO:0000256" key="10">
    <source>
        <dbReference type="ARBA" id="ARBA00022927"/>
    </source>
</evidence>
<dbReference type="SUPFAM" id="SSF50911">
    <property type="entry name" value="Mannose 6-phosphate receptor domain"/>
    <property type="match status" value="1"/>
</dbReference>
<dbReference type="InterPro" id="IPR044865">
    <property type="entry name" value="MRH_dom"/>
</dbReference>
<dbReference type="InterPro" id="IPR018939">
    <property type="entry name" value="Autophagy-rel_prot_27"/>
</dbReference>
<keyword evidence="12" id="KW-0072">Autophagy</keyword>
<keyword evidence="14" id="KW-0496">Mitochondrion</keyword>
<sequence>MGYQKVEEGERVLRQLQSGSNHDLRPLRLSVRRSSPDRAPDQALDRARHVRLHLGARCGKAEARHIRGHGPEEASAAKQGVHNPWPLDPREQSLTRLAPSLCVRLRRKIRKKKKKKKRLCRVTNRLVSAIAEDRTPSCRGRSPFFIPLPPPPFLHLSPSSVLLVCDVMHPPQLSWTLALGLVAFAPLRGAAMLRCDNVRVDGQSFDLSQLSGPHSVVTSRYESIPDAHHNTTYTLDICKPLKKIGKRKKTEECPNGTRVCAIQRFLQGDKNVVEEVVAIAGSLENVGGSQFEYEATRLKTSNSNSDSQKEGLRLVLKGGKNPLVGPVGERREQRAVVEFLCDPKRKGDEGEWEAEDKYDTRAADDKGNDGKDQSAIEHQLKKEGAALIWESYGREKDADVLRLTWHTKWACERRDGDKDGGGSSSSHWGFFTWFVLIVFLGIAAYLIFGSWLNYNRYGARGWDLIPHGDAIRDVPYLLKDWLRRVLNTVQGTGSRGGYSAV</sequence>
<evidence type="ECO:0000256" key="4">
    <source>
        <dbReference type="ARBA" id="ARBA00004614"/>
    </source>
</evidence>
<organism evidence="21 22">
    <name type="scientific">Ophiocordyceps unilateralis</name>
    <name type="common">Zombie-ant fungus</name>
    <name type="synonym">Torrubia unilateralis</name>
    <dbReference type="NCBI Taxonomy" id="268505"/>
    <lineage>
        <taxon>Eukaryota</taxon>
        <taxon>Fungi</taxon>
        <taxon>Dikarya</taxon>
        <taxon>Ascomycota</taxon>
        <taxon>Pezizomycotina</taxon>
        <taxon>Sordariomycetes</taxon>
        <taxon>Hypocreomycetidae</taxon>
        <taxon>Hypocreales</taxon>
        <taxon>Ophiocordycipitaceae</taxon>
        <taxon>Ophiocordyceps</taxon>
    </lineage>
</organism>
<evidence type="ECO:0000256" key="9">
    <source>
        <dbReference type="ARBA" id="ARBA00022729"/>
    </source>
</evidence>
<dbReference type="AlphaFoldDB" id="A0A2A9P6Y5"/>
<evidence type="ECO:0000256" key="18">
    <source>
        <dbReference type="SAM" id="MobiDB-lite"/>
    </source>
</evidence>
<keyword evidence="17" id="KW-0968">Cytoplasmic vesicle</keyword>
<evidence type="ECO:0000256" key="2">
    <source>
        <dbReference type="ARBA" id="ARBA00004358"/>
    </source>
</evidence>
<evidence type="ECO:0000256" key="14">
    <source>
        <dbReference type="ARBA" id="ARBA00023128"/>
    </source>
</evidence>
<feature type="region of interest" description="Disordered" evidence="18">
    <location>
        <begin position="64"/>
        <end position="90"/>
    </location>
</feature>
<evidence type="ECO:0000256" key="19">
    <source>
        <dbReference type="SAM" id="Phobius"/>
    </source>
</evidence>
<evidence type="ECO:0000256" key="12">
    <source>
        <dbReference type="ARBA" id="ARBA00023006"/>
    </source>
</evidence>
<evidence type="ECO:0000256" key="3">
    <source>
        <dbReference type="ARBA" id="ARBA00004472"/>
    </source>
</evidence>
<feature type="region of interest" description="Disordered" evidence="18">
    <location>
        <begin position="346"/>
        <end position="375"/>
    </location>
</feature>
<dbReference type="PANTHER" id="PTHR15071:SF13">
    <property type="entry name" value="AUTOPHAGY-RELATED PROTEIN 27"/>
    <property type="match status" value="1"/>
</dbReference>
<evidence type="ECO:0000313" key="22">
    <source>
        <dbReference type="Proteomes" id="UP000037136"/>
    </source>
</evidence>
<protein>
    <recommendedName>
        <fullName evidence="6">Autophagy-related protein 27</fullName>
    </recommendedName>
</protein>
<evidence type="ECO:0000256" key="17">
    <source>
        <dbReference type="ARBA" id="ARBA00023329"/>
    </source>
</evidence>
<evidence type="ECO:0000256" key="11">
    <source>
        <dbReference type="ARBA" id="ARBA00022989"/>
    </source>
</evidence>
<dbReference type="GO" id="GO:0031966">
    <property type="term" value="C:mitochondrial membrane"/>
    <property type="evidence" value="ECO:0007669"/>
    <property type="project" value="UniProtKB-SubCell"/>
</dbReference>
<gene>
    <name evidence="21" type="ORF">XA68_16043</name>
</gene>
<dbReference type="EMBL" id="LAZP02000516">
    <property type="protein sequence ID" value="PFH56751.1"/>
    <property type="molecule type" value="Genomic_DNA"/>
</dbReference>
<keyword evidence="9" id="KW-0732">Signal</keyword>
<feature type="transmembrane region" description="Helical" evidence="19">
    <location>
        <begin position="428"/>
        <end position="448"/>
    </location>
</feature>
<evidence type="ECO:0000256" key="5">
    <source>
        <dbReference type="ARBA" id="ARBA00005363"/>
    </source>
</evidence>
<comment type="caution">
    <text evidence="21">The sequence shown here is derived from an EMBL/GenBank/DDBJ whole genome shotgun (WGS) entry which is preliminary data.</text>
</comment>
<evidence type="ECO:0000256" key="15">
    <source>
        <dbReference type="ARBA" id="ARBA00023136"/>
    </source>
</evidence>
<dbReference type="InterPro" id="IPR009011">
    <property type="entry name" value="Man6P_isomerase_rcpt-bd_dom_sf"/>
</dbReference>
<feature type="domain" description="MRH" evidence="20">
    <location>
        <begin position="193"/>
        <end position="413"/>
    </location>
</feature>
<keyword evidence="22" id="KW-1185">Reference proteome</keyword>
<dbReference type="Proteomes" id="UP000037136">
    <property type="component" value="Unassembled WGS sequence"/>
</dbReference>
<dbReference type="Gene3D" id="2.70.130.10">
    <property type="entry name" value="Mannose-6-phosphate receptor binding domain"/>
    <property type="match status" value="1"/>
</dbReference>
<evidence type="ECO:0000313" key="21">
    <source>
        <dbReference type="EMBL" id="PFH56751.1"/>
    </source>
</evidence>
<keyword evidence="13" id="KW-0333">Golgi apparatus</keyword>
<evidence type="ECO:0000256" key="16">
    <source>
        <dbReference type="ARBA" id="ARBA00023157"/>
    </source>
</evidence>
<evidence type="ECO:0000256" key="13">
    <source>
        <dbReference type="ARBA" id="ARBA00023034"/>
    </source>
</evidence>
<evidence type="ECO:0000256" key="8">
    <source>
        <dbReference type="ARBA" id="ARBA00022692"/>
    </source>
</evidence>
<keyword evidence="16" id="KW-1015">Disulfide bond</keyword>
<dbReference type="GO" id="GO:0030659">
    <property type="term" value="C:cytoplasmic vesicle membrane"/>
    <property type="evidence" value="ECO:0007669"/>
    <property type="project" value="UniProtKB-SubCell"/>
</dbReference>
<accession>A0A2A9P6Y5</accession>
<evidence type="ECO:0000256" key="7">
    <source>
        <dbReference type="ARBA" id="ARBA00022448"/>
    </source>
</evidence>
<dbReference type="STRING" id="268505.A0A2A9P6Y5"/>
<evidence type="ECO:0000256" key="1">
    <source>
        <dbReference type="ARBA" id="ARBA00004304"/>
    </source>
</evidence>
<dbReference type="PROSITE" id="PS51914">
    <property type="entry name" value="MRH"/>
    <property type="match status" value="1"/>
</dbReference>
<dbReference type="OrthoDB" id="29460at2759"/>
<keyword evidence="10" id="KW-0653">Protein transport</keyword>
<dbReference type="GO" id="GO:0015031">
    <property type="term" value="P:protein transport"/>
    <property type="evidence" value="ECO:0007669"/>
    <property type="project" value="UniProtKB-KW"/>
</dbReference>